<name>A0ABR6PH99_9SPHI</name>
<dbReference type="EMBL" id="JACHCB010000003">
    <property type="protein sequence ID" value="MBB6109144.1"/>
    <property type="molecule type" value="Genomic_DNA"/>
</dbReference>
<protein>
    <submittedName>
        <fullName evidence="6">Glyoxylase-like metal-dependent hydrolase (Beta-lactamase superfamily II)</fullName>
    </submittedName>
</protein>
<evidence type="ECO:0000313" key="7">
    <source>
        <dbReference type="Proteomes" id="UP000541583"/>
    </source>
</evidence>
<dbReference type="PANTHER" id="PTHR42978">
    <property type="entry name" value="QUORUM-QUENCHING LACTONASE YTNP-RELATED-RELATED"/>
    <property type="match status" value="1"/>
</dbReference>
<organism evidence="6 7">
    <name type="scientific">Mucilaginibacter lappiensis</name>
    <dbReference type="NCBI Taxonomy" id="354630"/>
    <lineage>
        <taxon>Bacteria</taxon>
        <taxon>Pseudomonadati</taxon>
        <taxon>Bacteroidota</taxon>
        <taxon>Sphingobacteriia</taxon>
        <taxon>Sphingobacteriales</taxon>
        <taxon>Sphingobacteriaceae</taxon>
        <taxon>Mucilaginibacter</taxon>
    </lineage>
</organism>
<gene>
    <name evidence="6" type="ORF">HDF23_001887</name>
</gene>
<evidence type="ECO:0000256" key="3">
    <source>
        <dbReference type="ARBA" id="ARBA00022801"/>
    </source>
</evidence>
<evidence type="ECO:0000256" key="1">
    <source>
        <dbReference type="ARBA" id="ARBA00007749"/>
    </source>
</evidence>
<comment type="similarity">
    <text evidence="1">Belongs to the metallo-beta-lactamase superfamily.</text>
</comment>
<comment type="caution">
    <text evidence="6">The sequence shown here is derived from an EMBL/GenBank/DDBJ whole genome shotgun (WGS) entry which is preliminary data.</text>
</comment>
<reference evidence="6 7" key="1">
    <citation type="submission" date="2020-08" db="EMBL/GenBank/DDBJ databases">
        <title>Genomic Encyclopedia of Type Strains, Phase IV (KMG-V): Genome sequencing to study the core and pangenomes of soil and plant-associated prokaryotes.</title>
        <authorList>
            <person name="Whitman W."/>
        </authorList>
    </citation>
    <scope>NUCLEOTIDE SEQUENCE [LARGE SCALE GENOMIC DNA]</scope>
    <source>
        <strain evidence="6 7">ANJLi2</strain>
    </source>
</reference>
<sequence>MINNPDTGAIKLNQAPGVVNYHFETFNLLAITDGNVEYDSSCFAPDIHQTKLKQIRENHHILSPHFMLTHNILVIISADRIVMIDAGNGHKARPGAGKLVSNLHAAGIKPDDLTDIVLSHAHPDHFNGLMSDSGQLVFPNAKIHMHQKEFDFWQDDDADFSKSKNSRASLQSLQQEVKFFFSQISGKLQLFHTDEPLFDFLQPILTPGHTPGHCMFTITSGNEKFVHMADIFHDEIVLFAKPEWGTIFDIDFDLAVRTRQRILEKFALSKQRVFGYHLPWPGFGYIEKHNEGFTWVTE</sequence>
<evidence type="ECO:0000313" key="6">
    <source>
        <dbReference type="EMBL" id="MBB6109144.1"/>
    </source>
</evidence>
<dbReference type="Proteomes" id="UP000541583">
    <property type="component" value="Unassembled WGS sequence"/>
</dbReference>
<dbReference type="SUPFAM" id="SSF56281">
    <property type="entry name" value="Metallo-hydrolase/oxidoreductase"/>
    <property type="match status" value="1"/>
</dbReference>
<evidence type="ECO:0000256" key="4">
    <source>
        <dbReference type="ARBA" id="ARBA00022833"/>
    </source>
</evidence>
<accession>A0ABR6PH99</accession>
<dbReference type="Pfam" id="PF00753">
    <property type="entry name" value="Lactamase_B"/>
    <property type="match status" value="1"/>
</dbReference>
<feature type="domain" description="Metallo-beta-lactamase" evidence="5">
    <location>
        <begin position="69"/>
        <end position="277"/>
    </location>
</feature>
<evidence type="ECO:0000259" key="5">
    <source>
        <dbReference type="SMART" id="SM00849"/>
    </source>
</evidence>
<dbReference type="InterPro" id="IPR001279">
    <property type="entry name" value="Metallo-B-lactamas"/>
</dbReference>
<proteinExistence type="inferred from homology"/>
<keyword evidence="4" id="KW-0862">Zinc</keyword>
<evidence type="ECO:0000256" key="2">
    <source>
        <dbReference type="ARBA" id="ARBA00022723"/>
    </source>
</evidence>
<keyword evidence="7" id="KW-1185">Reference proteome</keyword>
<keyword evidence="3" id="KW-0378">Hydrolase</keyword>
<dbReference type="RefSeq" id="WP_076372573.1">
    <property type="nucleotide sequence ID" value="NZ_FTMG01000003.1"/>
</dbReference>
<dbReference type="InterPro" id="IPR036866">
    <property type="entry name" value="RibonucZ/Hydroxyglut_hydro"/>
</dbReference>
<keyword evidence="2" id="KW-0479">Metal-binding</keyword>
<dbReference type="InterPro" id="IPR051013">
    <property type="entry name" value="MBL_superfamily_lactonases"/>
</dbReference>
<dbReference type="SMART" id="SM00849">
    <property type="entry name" value="Lactamase_B"/>
    <property type="match status" value="1"/>
</dbReference>
<dbReference type="Gene3D" id="3.60.15.10">
    <property type="entry name" value="Ribonuclease Z/Hydroxyacylglutathione hydrolase-like"/>
    <property type="match status" value="1"/>
</dbReference>
<dbReference type="CDD" id="cd07720">
    <property type="entry name" value="OPHC2-like_MBL-fold"/>
    <property type="match status" value="1"/>
</dbReference>
<dbReference type="PANTHER" id="PTHR42978:SF6">
    <property type="entry name" value="QUORUM-QUENCHING LACTONASE YTNP-RELATED"/>
    <property type="match status" value="1"/>
</dbReference>